<dbReference type="PROSITE" id="PS50005">
    <property type="entry name" value="TPR"/>
    <property type="match status" value="1"/>
</dbReference>
<organism evidence="2 3">
    <name type="scientific">Candidatus Egerieimonas intestinavium</name>
    <dbReference type="NCBI Taxonomy" id="2840777"/>
    <lineage>
        <taxon>Bacteria</taxon>
        <taxon>Bacillati</taxon>
        <taxon>Bacillota</taxon>
        <taxon>Clostridia</taxon>
        <taxon>Lachnospirales</taxon>
        <taxon>Lachnospiraceae</taxon>
        <taxon>Lachnospiraceae incertae sedis</taxon>
        <taxon>Candidatus Egerieimonas</taxon>
    </lineage>
</organism>
<dbReference type="SUPFAM" id="SSF48452">
    <property type="entry name" value="TPR-like"/>
    <property type="match status" value="1"/>
</dbReference>
<sequence length="275" mass="31712">MSGYILCQGKRARIPYYIENISTNIYTMEELCYYLNHNIYLLDETILNEGLCRWILEELGLRKLYDKLYRMLDEKVSAGTFILPIFKEISYLSMEEFRELNGRLQQLEGQPPLVRQKIKGDYLMENGKYVNAIRVYQKTLGERGSGKLGQQFAAMIWYNMGCAYSRLFQLEEAADCFWQSLKLQDSEKCRRAYLIAACCGKDRDSWAAAAARIQASPQEAEEARRELERAQEQELKAPGALRLAKALESSGEELWGQAQAALEELTAEYHKNTGY</sequence>
<dbReference type="EMBL" id="DVHU01000006">
    <property type="protein sequence ID" value="HIR91884.1"/>
    <property type="molecule type" value="Genomic_DNA"/>
</dbReference>
<dbReference type="InterPro" id="IPR011990">
    <property type="entry name" value="TPR-like_helical_dom_sf"/>
</dbReference>
<dbReference type="InterPro" id="IPR019734">
    <property type="entry name" value="TPR_rpt"/>
</dbReference>
<protein>
    <submittedName>
        <fullName evidence="2">Tetratricopeptide repeat protein</fullName>
    </submittedName>
</protein>
<reference evidence="2" key="1">
    <citation type="submission" date="2020-10" db="EMBL/GenBank/DDBJ databases">
        <authorList>
            <person name="Gilroy R."/>
        </authorList>
    </citation>
    <scope>NUCLEOTIDE SEQUENCE</scope>
    <source>
        <strain evidence="2">ChiSxjej1B13-7041</strain>
    </source>
</reference>
<comment type="caution">
    <text evidence="2">The sequence shown here is derived from an EMBL/GenBank/DDBJ whole genome shotgun (WGS) entry which is preliminary data.</text>
</comment>
<proteinExistence type="predicted"/>
<evidence type="ECO:0000256" key="1">
    <source>
        <dbReference type="PROSITE-ProRule" id="PRU00339"/>
    </source>
</evidence>
<accession>A0A9D1JEI0</accession>
<reference evidence="2" key="2">
    <citation type="journal article" date="2021" name="PeerJ">
        <title>Extensive microbial diversity within the chicken gut microbiome revealed by metagenomics and culture.</title>
        <authorList>
            <person name="Gilroy R."/>
            <person name="Ravi A."/>
            <person name="Getino M."/>
            <person name="Pursley I."/>
            <person name="Horton D.L."/>
            <person name="Alikhan N.F."/>
            <person name="Baker D."/>
            <person name="Gharbi K."/>
            <person name="Hall N."/>
            <person name="Watson M."/>
            <person name="Adriaenssens E.M."/>
            <person name="Foster-Nyarko E."/>
            <person name="Jarju S."/>
            <person name="Secka A."/>
            <person name="Antonio M."/>
            <person name="Oren A."/>
            <person name="Chaudhuri R.R."/>
            <person name="La Ragione R."/>
            <person name="Hildebrand F."/>
            <person name="Pallen M.J."/>
        </authorList>
    </citation>
    <scope>NUCLEOTIDE SEQUENCE</scope>
    <source>
        <strain evidence="2">ChiSxjej1B13-7041</strain>
    </source>
</reference>
<feature type="repeat" description="TPR" evidence="1">
    <location>
        <begin position="154"/>
        <end position="187"/>
    </location>
</feature>
<dbReference type="AlphaFoldDB" id="A0A9D1JEI0"/>
<keyword evidence="1" id="KW-0802">TPR repeat</keyword>
<dbReference type="SMART" id="SM00028">
    <property type="entry name" value="TPR"/>
    <property type="match status" value="1"/>
</dbReference>
<gene>
    <name evidence="2" type="ORF">IAB98_00500</name>
</gene>
<evidence type="ECO:0000313" key="3">
    <source>
        <dbReference type="Proteomes" id="UP000886841"/>
    </source>
</evidence>
<dbReference type="Proteomes" id="UP000886841">
    <property type="component" value="Unassembled WGS sequence"/>
</dbReference>
<name>A0A9D1JEI0_9FIRM</name>
<dbReference type="Gene3D" id="1.25.40.10">
    <property type="entry name" value="Tetratricopeptide repeat domain"/>
    <property type="match status" value="1"/>
</dbReference>
<evidence type="ECO:0000313" key="2">
    <source>
        <dbReference type="EMBL" id="HIR91884.1"/>
    </source>
</evidence>